<proteinExistence type="predicted"/>
<protein>
    <submittedName>
        <fullName evidence="1">Uncharacterized protein</fullName>
    </submittedName>
</protein>
<dbReference type="Proteomes" id="UP001167796">
    <property type="component" value="Unassembled WGS sequence"/>
</dbReference>
<comment type="caution">
    <text evidence="1">The sequence shown here is derived from an EMBL/GenBank/DDBJ whole genome shotgun (WGS) entry which is preliminary data.</text>
</comment>
<organism evidence="1 2">
    <name type="scientific">Hymenobacter mellowenesis</name>
    <dbReference type="NCBI Taxonomy" id="3063995"/>
    <lineage>
        <taxon>Bacteria</taxon>
        <taxon>Pseudomonadati</taxon>
        <taxon>Bacteroidota</taxon>
        <taxon>Cytophagia</taxon>
        <taxon>Cytophagales</taxon>
        <taxon>Hymenobacteraceae</taxon>
        <taxon>Hymenobacter</taxon>
    </lineage>
</organism>
<sequence>MQVQMYTPETTPQAADQVNGLRNLILDLLFGSPVITAKEWATAVERTSNTENTATLAKWYRNAAAEISRREAAAAPVGYATNAQKEQIIRLLNHPAVTRPKKTKVLLRINRYEAREAAQLIADLTALTTAPAPKGGGAAVGASGELVGFSLVA</sequence>
<dbReference type="EMBL" id="JAUQSX010000014">
    <property type="protein sequence ID" value="MDO7848999.1"/>
    <property type="molecule type" value="Genomic_DNA"/>
</dbReference>
<keyword evidence="2" id="KW-1185">Reference proteome</keyword>
<accession>A0ABT9AGK3</accession>
<dbReference type="RefSeq" id="WP_305013665.1">
    <property type="nucleotide sequence ID" value="NZ_JAUQSX010000014.1"/>
</dbReference>
<name>A0ABT9AGK3_9BACT</name>
<evidence type="ECO:0000313" key="2">
    <source>
        <dbReference type="Proteomes" id="UP001167796"/>
    </source>
</evidence>
<gene>
    <name evidence="1" type="ORF">Q5H92_21725</name>
</gene>
<reference evidence="1" key="1">
    <citation type="submission" date="2023-07" db="EMBL/GenBank/DDBJ databases">
        <authorList>
            <person name="Kim M.K."/>
        </authorList>
    </citation>
    <scope>NUCLEOTIDE SEQUENCE</scope>
    <source>
        <strain evidence="1">M29</strain>
    </source>
</reference>
<evidence type="ECO:0000313" key="1">
    <source>
        <dbReference type="EMBL" id="MDO7848999.1"/>
    </source>
</evidence>